<proteinExistence type="predicted"/>
<gene>
    <name evidence="1" type="ordered locus">cce_3241</name>
</gene>
<dbReference type="HOGENOM" id="CLU_3215163_0_0_3"/>
<accession>B1WXP8</accession>
<dbReference type="Proteomes" id="UP000001203">
    <property type="component" value="Chromosome circular"/>
</dbReference>
<dbReference type="STRING" id="43989.cce_3241"/>
<name>B1WXP8_CROS5</name>
<dbReference type="EMBL" id="CP000806">
    <property type="protein sequence ID" value="ACB52589.1"/>
    <property type="molecule type" value="Genomic_DNA"/>
</dbReference>
<evidence type="ECO:0000313" key="1">
    <source>
        <dbReference type="EMBL" id="ACB52589.1"/>
    </source>
</evidence>
<sequence length="44" mass="5225">MRSYSVIPLYNVIDKRQKWFRHTPRSQYMGSIFTFPSRSLADGS</sequence>
<reference evidence="1 2" key="1">
    <citation type="journal article" date="2008" name="Proc. Natl. Acad. Sci. U.S.A.">
        <title>The genome of Cyanothece 51142, a unicellular diazotrophic cyanobacterium important in the marine nitrogen cycle.</title>
        <authorList>
            <person name="Welsh E.A."/>
            <person name="Liberton M."/>
            <person name="Stoeckel J."/>
            <person name="Loh T."/>
            <person name="Elvitigala T."/>
            <person name="Wang C."/>
            <person name="Wollam A."/>
            <person name="Fulton R.S."/>
            <person name="Clifton S.W."/>
            <person name="Jacobs J.M."/>
            <person name="Aurora R."/>
            <person name="Ghosh B.K."/>
            <person name="Sherman L.A."/>
            <person name="Smith R.D."/>
            <person name="Wilson R.K."/>
            <person name="Pakrasi H.B."/>
        </authorList>
    </citation>
    <scope>NUCLEOTIDE SEQUENCE [LARGE SCALE GENOMIC DNA]</scope>
    <source>
        <strain evidence="2">ATCC 51142 / BH68</strain>
    </source>
</reference>
<keyword evidence="2" id="KW-1185">Reference proteome</keyword>
<dbReference type="AlphaFoldDB" id="B1WXP8"/>
<dbReference type="KEGG" id="cyt:cce_3241"/>
<protein>
    <submittedName>
        <fullName evidence="1">Uncharacterized protein</fullName>
    </submittedName>
</protein>
<evidence type="ECO:0000313" key="2">
    <source>
        <dbReference type="Proteomes" id="UP000001203"/>
    </source>
</evidence>
<organism evidence="1 2">
    <name type="scientific">Crocosphaera subtropica (strain ATCC 51142 / BH68)</name>
    <name type="common">Cyanothece sp. (strain ATCC 51142)</name>
    <dbReference type="NCBI Taxonomy" id="43989"/>
    <lineage>
        <taxon>Bacteria</taxon>
        <taxon>Bacillati</taxon>
        <taxon>Cyanobacteriota</taxon>
        <taxon>Cyanophyceae</taxon>
        <taxon>Oscillatoriophycideae</taxon>
        <taxon>Chroococcales</taxon>
        <taxon>Aphanothecaceae</taxon>
        <taxon>Crocosphaera</taxon>
        <taxon>Crocosphaera subtropica</taxon>
    </lineage>
</organism>